<dbReference type="PROSITE" id="PS51892">
    <property type="entry name" value="SUBTILASE"/>
    <property type="match status" value="1"/>
</dbReference>
<keyword evidence="4" id="KW-1185">Reference proteome</keyword>
<dbReference type="GO" id="GO:0004252">
    <property type="term" value="F:serine-type endopeptidase activity"/>
    <property type="evidence" value="ECO:0007669"/>
    <property type="project" value="InterPro"/>
</dbReference>
<feature type="domain" description="Peptidase S8/S53" evidence="2">
    <location>
        <begin position="7"/>
        <end position="93"/>
    </location>
</feature>
<dbReference type="KEGG" id="pbap:Pla133_30040"/>
<organism evidence="3 4">
    <name type="scientific">Engelhardtia mirabilis</name>
    <dbReference type="NCBI Taxonomy" id="2528011"/>
    <lineage>
        <taxon>Bacteria</taxon>
        <taxon>Pseudomonadati</taxon>
        <taxon>Planctomycetota</taxon>
        <taxon>Planctomycetia</taxon>
        <taxon>Planctomycetia incertae sedis</taxon>
        <taxon>Engelhardtia</taxon>
    </lineage>
</organism>
<dbReference type="RefSeq" id="WP_145066493.1">
    <property type="nucleotide sequence ID" value="NZ_CP036287.1"/>
</dbReference>
<dbReference type="Proteomes" id="UP000316921">
    <property type="component" value="Chromosome"/>
</dbReference>
<proteinExistence type="inferred from homology"/>
<dbReference type="Pfam" id="PF00082">
    <property type="entry name" value="Peptidase_S8"/>
    <property type="match status" value="1"/>
</dbReference>
<evidence type="ECO:0000256" key="1">
    <source>
        <dbReference type="PROSITE-ProRule" id="PRU01240"/>
    </source>
</evidence>
<dbReference type="Gene3D" id="3.40.50.200">
    <property type="entry name" value="Peptidase S8/S53 domain"/>
    <property type="match status" value="1"/>
</dbReference>
<dbReference type="EMBL" id="CP036287">
    <property type="protein sequence ID" value="QDU67915.1"/>
    <property type="molecule type" value="Genomic_DNA"/>
</dbReference>
<evidence type="ECO:0000259" key="2">
    <source>
        <dbReference type="Pfam" id="PF00082"/>
    </source>
</evidence>
<gene>
    <name evidence="3" type="ORF">Pla133_30040</name>
</gene>
<evidence type="ECO:0000313" key="4">
    <source>
        <dbReference type="Proteomes" id="UP000316921"/>
    </source>
</evidence>
<dbReference type="InterPro" id="IPR000209">
    <property type="entry name" value="Peptidase_S8/S53_dom"/>
</dbReference>
<comment type="caution">
    <text evidence="1">Lacks conserved residue(s) required for the propagation of feature annotation.</text>
</comment>
<accession>A0A518BLR8</accession>
<comment type="similarity">
    <text evidence="1">Belongs to the peptidase S8 family.</text>
</comment>
<name>A0A518BLR8_9BACT</name>
<dbReference type="GO" id="GO:0006508">
    <property type="term" value="P:proteolysis"/>
    <property type="evidence" value="ECO:0007669"/>
    <property type="project" value="InterPro"/>
</dbReference>
<dbReference type="InterPro" id="IPR036852">
    <property type="entry name" value="Peptidase_S8/S53_dom_sf"/>
</dbReference>
<sequence length="421" mass="42878">MHGVFTSAIGPLPDGRVYPQILAVGEKITCATLDNDNFSIDSYGSSGAAALVSGTAALLYQAVPSLTPLEVKALILHTAADVTAGDPNAGGYGFMCSLTAVQAAQAGEHSDFLLPAGQEARFSIAGVAGETLSATFVSGRNATNLDESNDVDLDLRSPAGLVVWSSNGAIQNVDQIEYTFGETGGFTLAARIKAAFGSTPTRVAQAGLNQTPTLATDPDVGQPGPIANFADPVQVLNDDSPMGHFYIKGVGLAQATSVRLGGQSVNFTYQAPGRIRVQVPAGFPTGVHLAEVLGPLGSSGVFVEVGVGLPKFGITPINFVSTVWWGLESNPGEPYFVVLSPSSSPTQLPGIVDLGIGNGGLLLFTVATGVLPTSGIASGQIGGGGALPLGTLLHFQAAVFDLTTFTLIPSGVSSTLNSTFS</sequence>
<evidence type="ECO:0000313" key="3">
    <source>
        <dbReference type="EMBL" id="QDU67915.1"/>
    </source>
</evidence>
<protein>
    <recommendedName>
        <fullName evidence="2">Peptidase S8/S53 domain-containing protein</fullName>
    </recommendedName>
</protein>
<dbReference type="SUPFAM" id="SSF52743">
    <property type="entry name" value="Subtilisin-like"/>
    <property type="match status" value="1"/>
</dbReference>
<dbReference type="AlphaFoldDB" id="A0A518BLR8"/>
<reference evidence="3 4" key="1">
    <citation type="submission" date="2019-02" db="EMBL/GenBank/DDBJ databases">
        <title>Deep-cultivation of Planctomycetes and their phenomic and genomic characterization uncovers novel biology.</title>
        <authorList>
            <person name="Wiegand S."/>
            <person name="Jogler M."/>
            <person name="Boedeker C."/>
            <person name="Pinto D."/>
            <person name="Vollmers J."/>
            <person name="Rivas-Marin E."/>
            <person name="Kohn T."/>
            <person name="Peeters S.H."/>
            <person name="Heuer A."/>
            <person name="Rast P."/>
            <person name="Oberbeckmann S."/>
            <person name="Bunk B."/>
            <person name="Jeske O."/>
            <person name="Meyerdierks A."/>
            <person name="Storesund J.E."/>
            <person name="Kallscheuer N."/>
            <person name="Luecker S."/>
            <person name="Lage O.M."/>
            <person name="Pohl T."/>
            <person name="Merkel B.J."/>
            <person name="Hornburger P."/>
            <person name="Mueller R.-W."/>
            <person name="Bruemmer F."/>
            <person name="Labrenz M."/>
            <person name="Spormann A.M."/>
            <person name="Op den Camp H."/>
            <person name="Overmann J."/>
            <person name="Amann R."/>
            <person name="Jetten M.S.M."/>
            <person name="Mascher T."/>
            <person name="Medema M.H."/>
            <person name="Devos D.P."/>
            <person name="Kaster A.-K."/>
            <person name="Ovreas L."/>
            <person name="Rohde M."/>
            <person name="Galperin M.Y."/>
            <person name="Jogler C."/>
        </authorList>
    </citation>
    <scope>NUCLEOTIDE SEQUENCE [LARGE SCALE GENOMIC DNA]</scope>
    <source>
        <strain evidence="3 4">Pla133</strain>
    </source>
</reference>